<dbReference type="AlphaFoldDB" id="A0A4Z1IQA6"/>
<feature type="region of interest" description="Disordered" evidence="1">
    <location>
        <begin position="1"/>
        <end position="60"/>
    </location>
</feature>
<comment type="caution">
    <text evidence="2">The sequence shown here is derived from an EMBL/GenBank/DDBJ whole genome shotgun (WGS) entry which is preliminary data.</text>
</comment>
<organism evidence="2 3">
    <name type="scientific">Botryotinia narcissicola</name>
    <dbReference type="NCBI Taxonomy" id="278944"/>
    <lineage>
        <taxon>Eukaryota</taxon>
        <taxon>Fungi</taxon>
        <taxon>Dikarya</taxon>
        <taxon>Ascomycota</taxon>
        <taxon>Pezizomycotina</taxon>
        <taxon>Leotiomycetes</taxon>
        <taxon>Helotiales</taxon>
        <taxon>Sclerotiniaceae</taxon>
        <taxon>Botryotinia</taxon>
    </lineage>
</organism>
<evidence type="ECO:0000256" key="1">
    <source>
        <dbReference type="SAM" id="MobiDB-lite"/>
    </source>
</evidence>
<proteinExistence type="predicted"/>
<accession>A0A4Z1IQA6</accession>
<dbReference type="EMBL" id="PQXJ01000172">
    <property type="protein sequence ID" value="TGO58923.1"/>
    <property type="molecule type" value="Genomic_DNA"/>
</dbReference>
<name>A0A4Z1IQA6_9HELO</name>
<dbReference type="Proteomes" id="UP000297452">
    <property type="component" value="Unassembled WGS sequence"/>
</dbReference>
<sequence length="60" mass="6777">MMQDASGASKEKRGFFNNNDVSDSSKEKRGFFNNGDSTAEVSKQDEVDDGYYYTYTDSNK</sequence>
<dbReference type="OrthoDB" id="3558507at2759"/>
<reference evidence="2 3" key="1">
    <citation type="submission" date="2017-12" db="EMBL/GenBank/DDBJ databases">
        <title>Comparative genomics of Botrytis spp.</title>
        <authorList>
            <person name="Valero-Jimenez C.A."/>
            <person name="Tapia P."/>
            <person name="Veloso J."/>
            <person name="Silva-Moreno E."/>
            <person name="Staats M."/>
            <person name="Valdes J.H."/>
            <person name="Van Kan J.A.L."/>
        </authorList>
    </citation>
    <scope>NUCLEOTIDE SEQUENCE [LARGE SCALE GENOMIC DNA]</scope>
    <source>
        <strain evidence="2 3">MUCL2120</strain>
    </source>
</reference>
<protein>
    <submittedName>
        <fullName evidence="2">Uncharacterized protein</fullName>
    </submittedName>
</protein>
<evidence type="ECO:0000313" key="2">
    <source>
        <dbReference type="EMBL" id="TGO58923.1"/>
    </source>
</evidence>
<gene>
    <name evidence="2" type="ORF">BOTNAR_0172g00080</name>
</gene>
<keyword evidence="3" id="KW-1185">Reference proteome</keyword>
<evidence type="ECO:0000313" key="3">
    <source>
        <dbReference type="Proteomes" id="UP000297452"/>
    </source>
</evidence>